<sequence length="116" mass="13035">MNTPENLLGQARELLDHEWDGTEWSAPRMAALLARRAAEAILRTTCEKYCGRVDRVNNRALLIIAVQVLDDGTGVLLERAWCGLSRACHRHAFELAPPESEVRELIGLVERAGHHR</sequence>
<protein>
    <submittedName>
        <fullName evidence="1">Uncharacterized protein</fullName>
    </submittedName>
</protein>
<accession>A0A1I1ZMK1</accession>
<dbReference type="EMBL" id="FOMZ01000011">
    <property type="protein sequence ID" value="SFE32926.1"/>
    <property type="molecule type" value="Genomic_DNA"/>
</dbReference>
<evidence type="ECO:0000313" key="2">
    <source>
        <dbReference type="Proteomes" id="UP000198716"/>
    </source>
</evidence>
<reference evidence="2" key="1">
    <citation type="submission" date="2016-10" db="EMBL/GenBank/DDBJ databases">
        <authorList>
            <person name="Varghese N."/>
            <person name="Submissions S."/>
        </authorList>
    </citation>
    <scope>NUCLEOTIDE SEQUENCE [LARGE SCALE GENOMIC DNA]</scope>
    <source>
        <strain evidence="2">DSM 45004</strain>
    </source>
</reference>
<name>A0A1I1ZMK1_9ACTN</name>
<organism evidence="1 2">
    <name type="scientific">Actinopolyspora alba</name>
    <dbReference type="NCBI Taxonomy" id="673379"/>
    <lineage>
        <taxon>Bacteria</taxon>
        <taxon>Bacillati</taxon>
        <taxon>Actinomycetota</taxon>
        <taxon>Actinomycetes</taxon>
        <taxon>Actinopolysporales</taxon>
        <taxon>Actinopolysporaceae</taxon>
        <taxon>Actinopolyspora</taxon>
        <taxon>Actinopolyspora alba group</taxon>
    </lineage>
</organism>
<proteinExistence type="predicted"/>
<dbReference type="RefSeq" id="WP_092928308.1">
    <property type="nucleotide sequence ID" value="NZ_FOMZ01000011.1"/>
</dbReference>
<gene>
    <name evidence="1" type="ORF">SAMN04487819_11147</name>
</gene>
<dbReference type="AlphaFoldDB" id="A0A1I1ZMK1"/>
<keyword evidence="2" id="KW-1185">Reference proteome</keyword>
<evidence type="ECO:0000313" key="1">
    <source>
        <dbReference type="EMBL" id="SFE32926.1"/>
    </source>
</evidence>
<dbReference type="Proteomes" id="UP000198716">
    <property type="component" value="Unassembled WGS sequence"/>
</dbReference>